<feature type="compositionally biased region" description="Low complexity" evidence="1">
    <location>
        <begin position="141"/>
        <end position="169"/>
    </location>
</feature>
<name>A0A9P7ZSD3_9HYPO</name>
<keyword evidence="2" id="KW-0732">Signal</keyword>
<keyword evidence="4" id="KW-1185">Reference proteome</keyword>
<sequence>MASLRALVVLSLGVASTLAQRNPNPTGPPTQEDMDEQNRNASCANNCLFAAWPEGYCVEDPACQCNNQDKREAYLCCVAKECVTDFWKHALELTSDNCDAFGIPFTFDLEGACGIKETSSSQAAVETKASTVTSAATQTATKTIATESADATSSSEESAETTSEPSETEQGAEAPSETPGAAPAFGRGMGSAMGVAALSGWFLF</sequence>
<evidence type="ECO:0008006" key="5">
    <source>
        <dbReference type="Google" id="ProtNLM"/>
    </source>
</evidence>
<feature type="chain" id="PRO_5040248887" description="Extracellular membrane protein CFEM domain-containing protein" evidence="2">
    <location>
        <begin position="20"/>
        <end position="204"/>
    </location>
</feature>
<evidence type="ECO:0000256" key="1">
    <source>
        <dbReference type="SAM" id="MobiDB-lite"/>
    </source>
</evidence>
<dbReference type="GeneID" id="70292852"/>
<gene>
    <name evidence="3" type="ORF">F5Z01DRAFT_633391</name>
</gene>
<dbReference type="OrthoDB" id="5234364at2759"/>
<dbReference type="EMBL" id="MU251245">
    <property type="protein sequence ID" value="KAG9257449.1"/>
    <property type="molecule type" value="Genomic_DNA"/>
</dbReference>
<evidence type="ECO:0000313" key="3">
    <source>
        <dbReference type="EMBL" id="KAG9257449.1"/>
    </source>
</evidence>
<dbReference type="RefSeq" id="XP_046121373.1">
    <property type="nucleotide sequence ID" value="XM_046261949.1"/>
</dbReference>
<accession>A0A9P7ZSD3</accession>
<evidence type="ECO:0000256" key="2">
    <source>
        <dbReference type="SAM" id="SignalP"/>
    </source>
</evidence>
<feature type="region of interest" description="Disordered" evidence="1">
    <location>
        <begin position="141"/>
        <end position="185"/>
    </location>
</feature>
<proteinExistence type="predicted"/>
<reference evidence="3" key="1">
    <citation type="journal article" date="2021" name="IMA Fungus">
        <title>Genomic characterization of three marine fungi, including Emericellopsis atlantica sp. nov. with signatures of a generalist lifestyle and marine biomass degradation.</title>
        <authorList>
            <person name="Hagestad O.C."/>
            <person name="Hou L."/>
            <person name="Andersen J.H."/>
            <person name="Hansen E.H."/>
            <person name="Altermark B."/>
            <person name="Li C."/>
            <person name="Kuhnert E."/>
            <person name="Cox R.J."/>
            <person name="Crous P.W."/>
            <person name="Spatafora J.W."/>
            <person name="Lail K."/>
            <person name="Amirebrahimi M."/>
            <person name="Lipzen A."/>
            <person name="Pangilinan J."/>
            <person name="Andreopoulos W."/>
            <person name="Hayes R.D."/>
            <person name="Ng V."/>
            <person name="Grigoriev I.V."/>
            <person name="Jackson S.A."/>
            <person name="Sutton T.D.S."/>
            <person name="Dobson A.D.W."/>
            <person name="Rama T."/>
        </authorList>
    </citation>
    <scope>NUCLEOTIDE SEQUENCE</scope>
    <source>
        <strain evidence="3">TS7</strain>
    </source>
</reference>
<comment type="caution">
    <text evidence="3">The sequence shown here is derived from an EMBL/GenBank/DDBJ whole genome shotgun (WGS) entry which is preliminary data.</text>
</comment>
<protein>
    <recommendedName>
        <fullName evidence="5">Extracellular membrane protein CFEM domain-containing protein</fullName>
    </recommendedName>
</protein>
<dbReference type="Proteomes" id="UP000887229">
    <property type="component" value="Unassembled WGS sequence"/>
</dbReference>
<evidence type="ECO:0000313" key="4">
    <source>
        <dbReference type="Proteomes" id="UP000887229"/>
    </source>
</evidence>
<feature type="signal peptide" evidence="2">
    <location>
        <begin position="1"/>
        <end position="19"/>
    </location>
</feature>
<dbReference type="AlphaFoldDB" id="A0A9P7ZSD3"/>
<organism evidence="3 4">
    <name type="scientific">Emericellopsis atlantica</name>
    <dbReference type="NCBI Taxonomy" id="2614577"/>
    <lineage>
        <taxon>Eukaryota</taxon>
        <taxon>Fungi</taxon>
        <taxon>Dikarya</taxon>
        <taxon>Ascomycota</taxon>
        <taxon>Pezizomycotina</taxon>
        <taxon>Sordariomycetes</taxon>
        <taxon>Hypocreomycetidae</taxon>
        <taxon>Hypocreales</taxon>
        <taxon>Bionectriaceae</taxon>
        <taxon>Emericellopsis</taxon>
    </lineage>
</organism>